<dbReference type="InterPro" id="IPR000719">
    <property type="entry name" value="Prot_kinase_dom"/>
</dbReference>
<dbReference type="PROSITE" id="PS50011">
    <property type="entry name" value="PROTEIN_KINASE_DOM"/>
    <property type="match status" value="1"/>
</dbReference>
<dbReference type="OrthoDB" id="4062651at2759"/>
<dbReference type="InParanoid" id="A0A2G5E3C0"/>
<keyword evidence="12" id="KW-1133">Transmembrane helix</keyword>
<dbReference type="PROSITE" id="PS01187">
    <property type="entry name" value="EGF_CA"/>
    <property type="match status" value="1"/>
</dbReference>
<dbReference type="InterPro" id="IPR001245">
    <property type="entry name" value="Ser-Thr/Tyr_kinase_cat_dom"/>
</dbReference>
<dbReference type="GO" id="GO:0005509">
    <property type="term" value="F:calcium ion binding"/>
    <property type="evidence" value="ECO:0007669"/>
    <property type="project" value="InterPro"/>
</dbReference>
<dbReference type="CDD" id="cd00054">
    <property type="entry name" value="EGF_CA"/>
    <property type="match status" value="1"/>
</dbReference>
<dbReference type="PROSITE" id="PS00010">
    <property type="entry name" value="ASX_HYDROXYL"/>
    <property type="match status" value="1"/>
</dbReference>
<sequence length="705" mass="77441">MGLQILCFAILFLCVVYPEAALEPSQNQSHCESQCGDQSVPYPFGLENNSHECFINSSYKLSCNHSFTPPKLFFSNVPIFNISVETATATVHLDTAYTCYNKSGVEVGFSQTLNLTGWPFTISSTLNTFMAIGCDTVGLLSYEGVQRGTGCLSVCDNSTSIRNLTGITQQVEPCSEFGCCQTTKIPKGLKFIEIDLLSLFNHTYILASNPCDIAFLTAGPNANLVNGPEHKVSSQVVLDWTVGDTTCDKVKNICGHNTNCTNSNYSSGYRCSCWQGYAGNPYTVEGCKDMNECANEQPCKQGTCKNTPGNYTCQCPFGYQGDGKVGCSISTASKIIIGTGAFIFLVAFVLFLHWRYKKKIQEKNHRKNGGLLLGHLSLKDFKETQLVKATNNFDARRLLGEGGNGWVYKGSIENMIEIAVKKSKGIDQNKIEQFLNEADVVSKINHKNVVKLLGVCLESKVPMLVYEFVPNGTLSHHIYASSSRILSSWRICLKIVAETARALDYMHSDANPPIIHRDVKPSNILLDETYTAKVSDFGASKLIPKDRTIEPTTQGQGTFGYFDPEFFQTGELTTKSDVYGFGVVLMELLSKQKPLSRGQSGESISLVQVFTSALENNQLDQVLKVPVATERETEDVKIVANLAVRCVSMSSKDRPTMTEVADVLNGLSKEYRSSQVEGSGDEMVSLLDEQDVMSASFDLEYSSSV</sequence>
<keyword evidence="12" id="KW-0812">Transmembrane</keyword>
<proteinExistence type="predicted"/>
<dbReference type="InterPro" id="IPR025287">
    <property type="entry name" value="WAK_GUB"/>
</dbReference>
<evidence type="ECO:0000256" key="2">
    <source>
        <dbReference type="ARBA" id="ARBA00022527"/>
    </source>
</evidence>
<dbReference type="SMART" id="SM00181">
    <property type="entry name" value="EGF"/>
    <property type="match status" value="2"/>
</dbReference>
<dbReference type="Gene3D" id="3.30.200.20">
    <property type="entry name" value="Phosphorylase Kinase, domain 1"/>
    <property type="match status" value="1"/>
</dbReference>
<keyword evidence="3 11" id="KW-0245">EGF-like domain</keyword>
<evidence type="ECO:0000256" key="9">
    <source>
        <dbReference type="ARBA" id="ARBA00023157"/>
    </source>
</evidence>
<keyword evidence="9 11" id="KW-1015">Disulfide bond</keyword>
<feature type="domain" description="EGF-like" evidence="15">
    <location>
        <begin position="289"/>
        <end position="328"/>
    </location>
</feature>
<keyword evidence="6" id="KW-0677">Repeat</keyword>
<dbReference type="InterPro" id="IPR000742">
    <property type="entry name" value="EGF"/>
</dbReference>
<dbReference type="PROSITE" id="PS50026">
    <property type="entry name" value="EGF_3"/>
    <property type="match status" value="2"/>
</dbReference>
<dbReference type="GO" id="GO:0007166">
    <property type="term" value="P:cell surface receptor signaling pathway"/>
    <property type="evidence" value="ECO:0007669"/>
    <property type="project" value="InterPro"/>
</dbReference>
<accession>A0A2G5E3C0</accession>
<dbReference type="InterPro" id="IPR045274">
    <property type="entry name" value="WAK-like"/>
</dbReference>
<dbReference type="SMART" id="SM00179">
    <property type="entry name" value="EGF_CA"/>
    <property type="match status" value="1"/>
</dbReference>
<dbReference type="PROSITE" id="PS00108">
    <property type="entry name" value="PROTEIN_KINASE_ST"/>
    <property type="match status" value="1"/>
</dbReference>
<dbReference type="Gene3D" id="2.10.25.10">
    <property type="entry name" value="Laminin"/>
    <property type="match status" value="2"/>
</dbReference>
<evidence type="ECO:0000256" key="13">
    <source>
        <dbReference type="SAM" id="SignalP"/>
    </source>
</evidence>
<evidence type="ECO:0008006" key="18">
    <source>
        <dbReference type="Google" id="ProtNLM"/>
    </source>
</evidence>
<dbReference type="Gene3D" id="1.10.510.10">
    <property type="entry name" value="Transferase(Phosphotransferase) domain 1"/>
    <property type="match status" value="1"/>
</dbReference>
<evidence type="ECO:0000256" key="4">
    <source>
        <dbReference type="ARBA" id="ARBA00022679"/>
    </source>
</evidence>
<dbReference type="Proteomes" id="UP000230069">
    <property type="component" value="Unassembled WGS sequence"/>
</dbReference>
<gene>
    <name evidence="16" type="ORF">AQUCO_01300758v1</name>
</gene>
<dbReference type="GO" id="GO:0030247">
    <property type="term" value="F:polysaccharide binding"/>
    <property type="evidence" value="ECO:0007669"/>
    <property type="project" value="InterPro"/>
</dbReference>
<dbReference type="SUPFAM" id="SSF57196">
    <property type="entry name" value="EGF/Laminin"/>
    <property type="match status" value="1"/>
</dbReference>
<evidence type="ECO:0000256" key="10">
    <source>
        <dbReference type="ARBA" id="ARBA00023180"/>
    </source>
</evidence>
<organism evidence="16 17">
    <name type="scientific">Aquilegia coerulea</name>
    <name type="common">Rocky mountain columbine</name>
    <dbReference type="NCBI Taxonomy" id="218851"/>
    <lineage>
        <taxon>Eukaryota</taxon>
        <taxon>Viridiplantae</taxon>
        <taxon>Streptophyta</taxon>
        <taxon>Embryophyta</taxon>
        <taxon>Tracheophyta</taxon>
        <taxon>Spermatophyta</taxon>
        <taxon>Magnoliopsida</taxon>
        <taxon>Ranunculales</taxon>
        <taxon>Ranunculaceae</taxon>
        <taxon>Thalictroideae</taxon>
        <taxon>Aquilegia</taxon>
    </lineage>
</organism>
<feature type="signal peptide" evidence="13">
    <location>
        <begin position="1"/>
        <end position="21"/>
    </location>
</feature>
<dbReference type="InterPro" id="IPR008271">
    <property type="entry name" value="Ser/Thr_kinase_AS"/>
</dbReference>
<keyword evidence="7" id="KW-0547">Nucleotide-binding</keyword>
<name>A0A2G5E3C0_AQUCA</name>
<evidence type="ECO:0000259" key="15">
    <source>
        <dbReference type="PROSITE" id="PS50026"/>
    </source>
</evidence>
<feature type="disulfide bond" evidence="11">
    <location>
        <begin position="254"/>
        <end position="271"/>
    </location>
</feature>
<evidence type="ECO:0000256" key="3">
    <source>
        <dbReference type="ARBA" id="ARBA00022536"/>
    </source>
</evidence>
<dbReference type="AlphaFoldDB" id="A0A2G5E3C0"/>
<evidence type="ECO:0000256" key="7">
    <source>
        <dbReference type="ARBA" id="ARBA00022741"/>
    </source>
</evidence>
<comment type="subcellular location">
    <subcellularLocation>
        <location evidence="1">Membrane</location>
        <topology evidence="1">Single-pass type I membrane protein</topology>
    </subcellularLocation>
</comment>
<evidence type="ECO:0000256" key="5">
    <source>
        <dbReference type="ARBA" id="ARBA00022729"/>
    </source>
</evidence>
<keyword evidence="4" id="KW-0808">Transferase</keyword>
<dbReference type="PROSITE" id="PS01186">
    <property type="entry name" value="EGF_2"/>
    <property type="match status" value="1"/>
</dbReference>
<feature type="domain" description="EGF-like" evidence="15">
    <location>
        <begin position="243"/>
        <end position="288"/>
    </location>
</feature>
<evidence type="ECO:0000313" key="17">
    <source>
        <dbReference type="Proteomes" id="UP000230069"/>
    </source>
</evidence>
<evidence type="ECO:0000256" key="11">
    <source>
        <dbReference type="PROSITE-ProRule" id="PRU00076"/>
    </source>
</evidence>
<evidence type="ECO:0000256" key="8">
    <source>
        <dbReference type="ARBA" id="ARBA00022840"/>
    </source>
</evidence>
<evidence type="ECO:0000256" key="12">
    <source>
        <dbReference type="SAM" id="Phobius"/>
    </source>
</evidence>
<reference evidence="16 17" key="1">
    <citation type="submission" date="2017-09" db="EMBL/GenBank/DDBJ databases">
        <title>WGS assembly of Aquilegia coerulea Goldsmith.</title>
        <authorList>
            <person name="Hodges S."/>
            <person name="Kramer E."/>
            <person name="Nordborg M."/>
            <person name="Tomkins J."/>
            <person name="Borevitz J."/>
            <person name="Derieg N."/>
            <person name="Yan J."/>
            <person name="Mihaltcheva S."/>
            <person name="Hayes R.D."/>
            <person name="Rokhsar D."/>
        </authorList>
    </citation>
    <scope>NUCLEOTIDE SEQUENCE [LARGE SCALE GENOMIC DNA]</scope>
    <source>
        <strain evidence="17">cv. Goldsmith</strain>
    </source>
</reference>
<keyword evidence="17" id="KW-1185">Reference proteome</keyword>
<dbReference type="InterPro" id="IPR018097">
    <property type="entry name" value="EGF_Ca-bd_CS"/>
</dbReference>
<dbReference type="STRING" id="218851.A0A2G5E3C0"/>
<evidence type="ECO:0000256" key="1">
    <source>
        <dbReference type="ARBA" id="ARBA00004479"/>
    </source>
</evidence>
<keyword evidence="10" id="KW-0325">Glycoprotein</keyword>
<feature type="chain" id="PRO_5013653510" description="Protein kinase domain-containing protein" evidence="13">
    <location>
        <begin position="22"/>
        <end position="705"/>
    </location>
</feature>
<evidence type="ECO:0000313" key="16">
    <source>
        <dbReference type="EMBL" id="PIA50236.1"/>
    </source>
</evidence>
<feature type="domain" description="Protein kinase" evidence="14">
    <location>
        <begin position="393"/>
        <end position="672"/>
    </location>
</feature>
<dbReference type="FunFam" id="2.10.25.10:FF:000038">
    <property type="entry name" value="Fibrillin 2"/>
    <property type="match status" value="1"/>
</dbReference>
<dbReference type="InterPro" id="IPR001881">
    <property type="entry name" value="EGF-like_Ca-bd_dom"/>
</dbReference>
<comment type="caution">
    <text evidence="11">Lacks conserved residue(s) required for the propagation of feature annotation.</text>
</comment>
<feature type="transmembrane region" description="Helical" evidence="12">
    <location>
        <begin position="335"/>
        <end position="356"/>
    </location>
</feature>
<keyword evidence="8" id="KW-0067">ATP-binding</keyword>
<evidence type="ECO:0000256" key="6">
    <source>
        <dbReference type="ARBA" id="ARBA00022737"/>
    </source>
</evidence>
<dbReference type="SMART" id="SM00220">
    <property type="entry name" value="S_TKc"/>
    <property type="match status" value="1"/>
</dbReference>
<dbReference type="Pfam" id="PF07714">
    <property type="entry name" value="PK_Tyr_Ser-Thr"/>
    <property type="match status" value="1"/>
</dbReference>
<dbReference type="SUPFAM" id="SSF56112">
    <property type="entry name" value="Protein kinase-like (PK-like)"/>
    <property type="match status" value="1"/>
</dbReference>
<dbReference type="Pfam" id="PF13947">
    <property type="entry name" value="GUB_WAK_bind"/>
    <property type="match status" value="1"/>
</dbReference>
<keyword evidence="2" id="KW-0723">Serine/threonine-protein kinase</keyword>
<dbReference type="EMBL" id="KZ305030">
    <property type="protein sequence ID" value="PIA50236.1"/>
    <property type="molecule type" value="Genomic_DNA"/>
</dbReference>
<dbReference type="FunFam" id="1.10.510.10:FF:000084">
    <property type="entry name" value="Wall-associated receptor kinase 2"/>
    <property type="match status" value="1"/>
</dbReference>
<dbReference type="InterPro" id="IPR000152">
    <property type="entry name" value="EGF-type_Asp/Asn_hydroxyl_site"/>
</dbReference>
<evidence type="ECO:0000259" key="14">
    <source>
        <dbReference type="PROSITE" id="PS50011"/>
    </source>
</evidence>
<keyword evidence="12" id="KW-0472">Membrane</keyword>
<dbReference type="GO" id="GO:0005886">
    <property type="term" value="C:plasma membrane"/>
    <property type="evidence" value="ECO:0007669"/>
    <property type="project" value="TreeGrafter"/>
</dbReference>
<protein>
    <recommendedName>
        <fullName evidence="18">Protein kinase domain-containing protein</fullName>
    </recommendedName>
</protein>
<dbReference type="InterPro" id="IPR011009">
    <property type="entry name" value="Kinase-like_dom_sf"/>
</dbReference>
<dbReference type="PANTHER" id="PTHR27005:SF315">
    <property type="entry name" value="PROTEIN KINASE DOMAIN-CONTAINING PROTEIN"/>
    <property type="match status" value="1"/>
</dbReference>
<keyword evidence="5 13" id="KW-0732">Signal</keyword>
<dbReference type="PANTHER" id="PTHR27005">
    <property type="entry name" value="WALL-ASSOCIATED RECEPTOR KINASE-LIKE 21"/>
    <property type="match status" value="1"/>
</dbReference>
<dbReference type="GO" id="GO:0005524">
    <property type="term" value="F:ATP binding"/>
    <property type="evidence" value="ECO:0007669"/>
    <property type="project" value="UniProtKB-KW"/>
</dbReference>
<dbReference type="GO" id="GO:0004674">
    <property type="term" value="F:protein serine/threonine kinase activity"/>
    <property type="evidence" value="ECO:0007669"/>
    <property type="project" value="UniProtKB-KW"/>
</dbReference>
<keyword evidence="2" id="KW-0418">Kinase</keyword>